<dbReference type="RefSeq" id="WP_100335467.1">
    <property type="nucleotide sequence ID" value="NZ_PGFA01000001.1"/>
</dbReference>
<evidence type="ECO:0000256" key="1">
    <source>
        <dbReference type="ARBA" id="ARBA00001298"/>
    </source>
</evidence>
<dbReference type="Gene3D" id="2.60.120.10">
    <property type="entry name" value="Jelly Rolls"/>
    <property type="match status" value="1"/>
</dbReference>
<protein>
    <recommendedName>
        <fullName evidence="4 7">dTDP-4-dehydrorhamnose 3,5-epimerase</fullName>
        <ecNumber evidence="3 7">5.1.3.13</ecNumber>
    </recommendedName>
    <alternativeName>
        <fullName evidence="7">Thymidine diphospho-4-keto-rhamnose 3,5-epimerase</fullName>
    </alternativeName>
</protein>
<organism evidence="8 9">
    <name type="scientific">Hymenobacter chitinivorans DSM 11115</name>
    <dbReference type="NCBI Taxonomy" id="1121954"/>
    <lineage>
        <taxon>Bacteria</taxon>
        <taxon>Pseudomonadati</taxon>
        <taxon>Bacteroidota</taxon>
        <taxon>Cytophagia</taxon>
        <taxon>Cytophagales</taxon>
        <taxon>Hymenobacteraceae</taxon>
        <taxon>Hymenobacter</taxon>
    </lineage>
</organism>
<dbReference type="SUPFAM" id="SSF51182">
    <property type="entry name" value="RmlC-like cupins"/>
    <property type="match status" value="1"/>
</dbReference>
<dbReference type="GO" id="GO:0000271">
    <property type="term" value="P:polysaccharide biosynthetic process"/>
    <property type="evidence" value="ECO:0007669"/>
    <property type="project" value="TreeGrafter"/>
</dbReference>
<dbReference type="PANTHER" id="PTHR21047">
    <property type="entry name" value="DTDP-6-DEOXY-D-GLUCOSE-3,5 EPIMERASE"/>
    <property type="match status" value="1"/>
</dbReference>
<dbReference type="EC" id="5.1.3.13" evidence="3 7"/>
<dbReference type="NCBIfam" id="TIGR01221">
    <property type="entry name" value="rmlC"/>
    <property type="match status" value="1"/>
</dbReference>
<dbReference type="InterPro" id="IPR011051">
    <property type="entry name" value="RmlC_Cupin_sf"/>
</dbReference>
<comment type="caution">
    <text evidence="8">The sequence shown here is derived from an EMBL/GenBank/DDBJ whole genome shotgun (WGS) entry which is preliminary data.</text>
</comment>
<accession>A0A2M9BPB2</accession>
<evidence type="ECO:0000256" key="6">
    <source>
        <dbReference type="PIRSR" id="PIRSR600888-3"/>
    </source>
</evidence>
<name>A0A2M9BPB2_9BACT</name>
<proteinExistence type="inferred from homology"/>
<dbReference type="GO" id="GO:0005829">
    <property type="term" value="C:cytosol"/>
    <property type="evidence" value="ECO:0007669"/>
    <property type="project" value="TreeGrafter"/>
</dbReference>
<evidence type="ECO:0000256" key="2">
    <source>
        <dbReference type="ARBA" id="ARBA00001997"/>
    </source>
</evidence>
<comment type="function">
    <text evidence="2 7">Catalyzes the epimerization of the C3' and C5'positions of dTDP-6-deoxy-D-xylo-4-hexulose, forming dTDP-6-deoxy-L-lyxo-4-hexulose.</text>
</comment>
<sequence length="189" mass="21415">MIFTETELSGAFIIDVDRLSDERGFFARSWCEDEFAAHGILMPPLQANVSSNPRKGTLRGMHFQLPPHEETKLVRCTQGAIYDVIVDLREESPTYGQWLGVELTASSFRMLFVPGRFAHGFLTLTDNTDVCYQVSAKYAPGAERGLRWNDPAINIQWPFEPTLVSEKDSKHPDFQLLVPEIQVEARLVD</sequence>
<evidence type="ECO:0000256" key="5">
    <source>
        <dbReference type="PIRSR" id="PIRSR600888-1"/>
    </source>
</evidence>
<keyword evidence="7" id="KW-0413">Isomerase</keyword>
<keyword evidence="9" id="KW-1185">Reference proteome</keyword>
<dbReference type="InterPro" id="IPR014710">
    <property type="entry name" value="RmlC-like_jellyroll"/>
</dbReference>
<dbReference type="PANTHER" id="PTHR21047:SF2">
    <property type="entry name" value="THYMIDINE DIPHOSPHO-4-KETO-RHAMNOSE 3,5-EPIMERASE"/>
    <property type="match status" value="1"/>
</dbReference>
<gene>
    <name evidence="8" type="ORF">CLV45_1195</name>
</gene>
<dbReference type="EMBL" id="PGFA01000001">
    <property type="protein sequence ID" value="PJJ59773.1"/>
    <property type="molecule type" value="Genomic_DNA"/>
</dbReference>
<comment type="pathway">
    <text evidence="7">Carbohydrate biosynthesis; dTDP-L-rhamnose biosynthesis.</text>
</comment>
<dbReference type="Pfam" id="PF00908">
    <property type="entry name" value="dTDP_sugar_isom"/>
    <property type="match status" value="1"/>
</dbReference>
<evidence type="ECO:0000313" key="9">
    <source>
        <dbReference type="Proteomes" id="UP000228535"/>
    </source>
</evidence>
<comment type="subunit">
    <text evidence="7">Homodimer.</text>
</comment>
<feature type="active site" description="Proton donor" evidence="5">
    <location>
        <position position="132"/>
    </location>
</feature>
<reference evidence="8 9" key="1">
    <citation type="submission" date="2017-11" db="EMBL/GenBank/DDBJ databases">
        <title>Genomic Encyclopedia of Archaeal and Bacterial Type Strains, Phase II (KMG-II): From Individual Species to Whole Genera.</title>
        <authorList>
            <person name="Goeker M."/>
        </authorList>
    </citation>
    <scope>NUCLEOTIDE SEQUENCE [LARGE SCALE GENOMIC DNA]</scope>
    <source>
        <strain evidence="8 9">DSM 11115</strain>
    </source>
</reference>
<dbReference type="GO" id="GO:0019305">
    <property type="term" value="P:dTDP-rhamnose biosynthetic process"/>
    <property type="evidence" value="ECO:0007669"/>
    <property type="project" value="UniProtKB-UniRule"/>
</dbReference>
<feature type="site" description="Participates in a stacking interaction with the thymidine ring of dTDP-4-oxo-6-deoxyglucose" evidence="6">
    <location>
        <position position="138"/>
    </location>
</feature>
<evidence type="ECO:0000256" key="3">
    <source>
        <dbReference type="ARBA" id="ARBA00012098"/>
    </source>
</evidence>
<feature type="active site" description="Proton acceptor" evidence="5">
    <location>
        <position position="62"/>
    </location>
</feature>
<evidence type="ECO:0000256" key="4">
    <source>
        <dbReference type="ARBA" id="ARBA00019595"/>
    </source>
</evidence>
<dbReference type="UniPathway" id="UPA00124"/>
<dbReference type="CDD" id="cd00438">
    <property type="entry name" value="cupin_RmlC"/>
    <property type="match status" value="1"/>
</dbReference>
<evidence type="ECO:0000313" key="8">
    <source>
        <dbReference type="EMBL" id="PJJ59773.1"/>
    </source>
</evidence>
<dbReference type="Proteomes" id="UP000228535">
    <property type="component" value="Unassembled WGS sequence"/>
</dbReference>
<dbReference type="OrthoDB" id="9800680at2"/>
<comment type="catalytic activity">
    <reaction evidence="1 7">
        <text>dTDP-4-dehydro-6-deoxy-alpha-D-glucose = dTDP-4-dehydro-beta-L-rhamnose</text>
        <dbReference type="Rhea" id="RHEA:16969"/>
        <dbReference type="ChEBI" id="CHEBI:57649"/>
        <dbReference type="ChEBI" id="CHEBI:62830"/>
        <dbReference type="EC" id="5.1.3.13"/>
    </reaction>
</comment>
<dbReference type="InterPro" id="IPR000888">
    <property type="entry name" value="RmlC-like"/>
</dbReference>
<dbReference type="GO" id="GO:0008830">
    <property type="term" value="F:dTDP-4-dehydrorhamnose 3,5-epimerase activity"/>
    <property type="evidence" value="ECO:0007669"/>
    <property type="project" value="UniProtKB-UniRule"/>
</dbReference>
<comment type="similarity">
    <text evidence="7">Belongs to the dTDP-4-dehydrorhamnose 3,5-epimerase family.</text>
</comment>
<evidence type="ECO:0000256" key="7">
    <source>
        <dbReference type="RuleBase" id="RU364069"/>
    </source>
</evidence>
<dbReference type="AlphaFoldDB" id="A0A2M9BPB2"/>